<accession>A0A5M9JYN0</accession>
<comment type="caution">
    <text evidence="1">The sequence shown here is derived from an EMBL/GenBank/DDBJ whole genome shotgun (WGS) entry which is preliminary data.</text>
</comment>
<name>A0A5M9JYN0_MONFR</name>
<organism evidence="1 2">
    <name type="scientific">Monilinia fructicola</name>
    <name type="common">Brown rot fungus</name>
    <name type="synonym">Ciboria fructicola</name>
    <dbReference type="NCBI Taxonomy" id="38448"/>
    <lineage>
        <taxon>Eukaryota</taxon>
        <taxon>Fungi</taxon>
        <taxon>Dikarya</taxon>
        <taxon>Ascomycota</taxon>
        <taxon>Pezizomycotina</taxon>
        <taxon>Leotiomycetes</taxon>
        <taxon>Helotiales</taxon>
        <taxon>Sclerotiniaceae</taxon>
        <taxon>Monilinia</taxon>
    </lineage>
</organism>
<gene>
    <name evidence="1" type="ORF">EYC84_003540</name>
</gene>
<keyword evidence="2" id="KW-1185">Reference proteome</keyword>
<dbReference type="Proteomes" id="UP000322873">
    <property type="component" value="Unassembled WGS sequence"/>
</dbReference>
<dbReference type="AlphaFoldDB" id="A0A5M9JYN0"/>
<evidence type="ECO:0000313" key="1">
    <source>
        <dbReference type="EMBL" id="KAA8572996.1"/>
    </source>
</evidence>
<protein>
    <submittedName>
        <fullName evidence="1">Uncharacterized protein</fullName>
    </submittedName>
</protein>
<proteinExistence type="predicted"/>
<reference evidence="1 2" key="1">
    <citation type="submission" date="2019-06" db="EMBL/GenBank/DDBJ databases">
        <title>Genome Sequence of the Brown Rot Fungal Pathogen Monilinia fructicola.</title>
        <authorList>
            <person name="De Miccolis Angelini R.M."/>
            <person name="Landi L."/>
            <person name="Abate D."/>
            <person name="Pollastro S."/>
            <person name="Romanazzi G."/>
            <person name="Faretra F."/>
        </authorList>
    </citation>
    <scope>NUCLEOTIDE SEQUENCE [LARGE SCALE GENOMIC DNA]</scope>
    <source>
        <strain evidence="1 2">Mfrc123</strain>
    </source>
</reference>
<sequence length="70" mass="8123">MNYCSVTETEKCLVQPIATSNLLEEERKLIRRATLRVSHAVFDLGRIPRVVMRRAGECEVITIFINRIDF</sequence>
<evidence type="ECO:0000313" key="2">
    <source>
        <dbReference type="Proteomes" id="UP000322873"/>
    </source>
</evidence>
<dbReference type="EMBL" id="VICG01000004">
    <property type="protein sequence ID" value="KAA8572996.1"/>
    <property type="molecule type" value="Genomic_DNA"/>
</dbReference>